<dbReference type="NCBIfam" id="NF006825">
    <property type="entry name" value="PRK09347.1-2"/>
    <property type="match status" value="1"/>
</dbReference>
<evidence type="ECO:0000256" key="7">
    <source>
        <dbReference type="ARBA" id="ARBA00023007"/>
    </source>
</evidence>
<dbReference type="FunFam" id="3.30.1130.10:FF:000012">
    <property type="entry name" value="GTP cyclohydrolase 1"/>
    <property type="match status" value="1"/>
</dbReference>
<evidence type="ECO:0000256" key="6">
    <source>
        <dbReference type="ARBA" id="ARBA00022801"/>
    </source>
</evidence>
<dbReference type="PANTHER" id="PTHR11109">
    <property type="entry name" value="GTP CYCLOHYDROLASE I"/>
    <property type="match status" value="1"/>
</dbReference>
<dbReference type="InterPro" id="IPR020602">
    <property type="entry name" value="GTP_CycHdrlase_I_dom"/>
</dbReference>
<dbReference type="AlphaFoldDB" id="A0A553PLN9"/>
<comment type="pathway">
    <text evidence="1">Cofactor biosynthesis; 7,8-dihydroneopterin triphosphate biosynthesis; 7,8-dihydroneopterin triphosphate from GTP: step 1/1.</text>
</comment>
<comment type="caution">
    <text evidence="11">The sequence shown here is derived from an EMBL/GenBank/DDBJ whole genome shotgun (WGS) entry which is preliminary data.</text>
</comment>
<dbReference type="PANTHER" id="PTHR11109:SF7">
    <property type="entry name" value="GTP CYCLOHYDROLASE 1"/>
    <property type="match status" value="1"/>
</dbReference>
<dbReference type="GO" id="GO:0003934">
    <property type="term" value="F:GTP cyclohydrolase I activity"/>
    <property type="evidence" value="ECO:0007669"/>
    <property type="project" value="UniProtKB-EC"/>
</dbReference>
<keyword evidence="8" id="KW-0342">GTP-binding</keyword>
<evidence type="ECO:0000256" key="3">
    <source>
        <dbReference type="ARBA" id="ARBA00012715"/>
    </source>
</evidence>
<dbReference type="InterPro" id="IPR043133">
    <property type="entry name" value="GTP-CH-I_C/QueF"/>
</dbReference>
<dbReference type="EC" id="3.5.4.16" evidence="3"/>
<name>A0A553PLN9_TIGCA</name>
<evidence type="ECO:0000256" key="8">
    <source>
        <dbReference type="ARBA" id="ARBA00023134"/>
    </source>
</evidence>
<evidence type="ECO:0000256" key="1">
    <source>
        <dbReference type="ARBA" id="ARBA00005080"/>
    </source>
</evidence>
<evidence type="ECO:0000313" key="12">
    <source>
        <dbReference type="Proteomes" id="UP000318571"/>
    </source>
</evidence>
<evidence type="ECO:0000259" key="10">
    <source>
        <dbReference type="Pfam" id="PF01227"/>
    </source>
</evidence>
<dbReference type="HAMAP" id="MF_00223">
    <property type="entry name" value="FolE"/>
    <property type="match status" value="1"/>
</dbReference>
<sequence length="201" mass="22488">MDKETLSLNKMSLVVEDPKLDSKAPLLKSPMRSLSQSELEPSLKKLEGHFKSILSLIGYEDSIQQAVKTAIFDENHDEMVVVKNIEIFSLCEHHLVPFTGKVSIGYLPQGKLLGLSKLARIVEIYSRRLQVQERLTKEIAHAVAKAINPRGVGVVVEACHMCMVMRGVQKVNSKAVTSCMMGVFRDDPKTRGEFLDLIRLN</sequence>
<evidence type="ECO:0000256" key="2">
    <source>
        <dbReference type="ARBA" id="ARBA00008085"/>
    </source>
</evidence>
<protein>
    <recommendedName>
        <fullName evidence="4">GTP cyclohydrolase 1</fullName>
        <ecNumber evidence="3">3.5.4.16</ecNumber>
    </recommendedName>
    <alternativeName>
        <fullName evidence="9">GTP cyclohydrolase I</fullName>
    </alternativeName>
</protein>
<evidence type="ECO:0000256" key="5">
    <source>
        <dbReference type="ARBA" id="ARBA00022741"/>
    </source>
</evidence>
<evidence type="ECO:0000313" key="11">
    <source>
        <dbReference type="EMBL" id="TRY78586.1"/>
    </source>
</evidence>
<dbReference type="GO" id="GO:0046654">
    <property type="term" value="P:tetrahydrofolate biosynthetic process"/>
    <property type="evidence" value="ECO:0007669"/>
    <property type="project" value="InterPro"/>
</dbReference>
<dbReference type="NCBIfam" id="TIGR00063">
    <property type="entry name" value="folE"/>
    <property type="match status" value="1"/>
</dbReference>
<dbReference type="PROSITE" id="PS00860">
    <property type="entry name" value="GTP_CYCLOHYDROL_1_2"/>
    <property type="match status" value="1"/>
</dbReference>
<dbReference type="GO" id="GO:0006729">
    <property type="term" value="P:tetrahydrobiopterin biosynthetic process"/>
    <property type="evidence" value="ECO:0007669"/>
    <property type="project" value="UniProtKB-KW"/>
</dbReference>
<keyword evidence="7" id="KW-0783">Tetrahydrobiopterin biosynthesis</keyword>
<keyword evidence="12" id="KW-1185">Reference proteome</keyword>
<keyword evidence="6" id="KW-0378">Hydrolase</keyword>
<accession>A0A553PLN9</accession>
<feature type="domain" description="GTP cyclohydrolase I" evidence="10">
    <location>
        <begin position="57"/>
        <end position="199"/>
    </location>
</feature>
<comment type="similarity">
    <text evidence="2">Belongs to the GTP cyclohydrolase I family.</text>
</comment>
<dbReference type="UniPathway" id="UPA00848">
    <property type="reaction ID" value="UER00151"/>
</dbReference>
<dbReference type="InterPro" id="IPR001474">
    <property type="entry name" value="GTP_CycHdrlase_I"/>
</dbReference>
<proteinExistence type="inferred from homology"/>
<dbReference type="GO" id="GO:0005525">
    <property type="term" value="F:GTP binding"/>
    <property type="evidence" value="ECO:0007669"/>
    <property type="project" value="UniProtKB-KW"/>
</dbReference>
<evidence type="ECO:0000256" key="9">
    <source>
        <dbReference type="ARBA" id="ARBA00030854"/>
    </source>
</evidence>
<dbReference type="STRING" id="6832.A0A553PLN9"/>
<dbReference type="Gene3D" id="3.30.1130.10">
    <property type="match status" value="1"/>
</dbReference>
<reference evidence="11 12" key="1">
    <citation type="journal article" date="2018" name="Nat. Ecol. Evol.">
        <title>Genomic signatures of mitonuclear coevolution across populations of Tigriopus californicus.</title>
        <authorList>
            <person name="Barreto F.S."/>
            <person name="Watson E.T."/>
            <person name="Lima T.G."/>
            <person name="Willett C.S."/>
            <person name="Edmands S."/>
            <person name="Li W."/>
            <person name="Burton R.S."/>
        </authorList>
    </citation>
    <scope>NUCLEOTIDE SEQUENCE [LARGE SCALE GENOMIC DNA]</scope>
    <source>
        <strain evidence="11 12">San Diego</strain>
    </source>
</reference>
<dbReference type="GO" id="GO:0008270">
    <property type="term" value="F:zinc ion binding"/>
    <property type="evidence" value="ECO:0007669"/>
    <property type="project" value="TreeGrafter"/>
</dbReference>
<organism evidence="11 12">
    <name type="scientific">Tigriopus californicus</name>
    <name type="common">Marine copepod</name>
    <dbReference type="NCBI Taxonomy" id="6832"/>
    <lineage>
        <taxon>Eukaryota</taxon>
        <taxon>Metazoa</taxon>
        <taxon>Ecdysozoa</taxon>
        <taxon>Arthropoda</taxon>
        <taxon>Crustacea</taxon>
        <taxon>Multicrustacea</taxon>
        <taxon>Hexanauplia</taxon>
        <taxon>Copepoda</taxon>
        <taxon>Harpacticoida</taxon>
        <taxon>Harpacticidae</taxon>
        <taxon>Tigriopus</taxon>
    </lineage>
</organism>
<keyword evidence="5" id="KW-0547">Nucleotide-binding</keyword>
<dbReference type="OMA" id="HDNEHEP"/>
<dbReference type="NCBIfam" id="NF006826">
    <property type="entry name" value="PRK09347.1-3"/>
    <property type="match status" value="1"/>
</dbReference>
<dbReference type="PROSITE" id="PS00859">
    <property type="entry name" value="GTP_CYCLOHYDROL_1_1"/>
    <property type="match status" value="1"/>
</dbReference>
<dbReference type="InterPro" id="IPR018234">
    <property type="entry name" value="GTP_CycHdrlase_I_CS"/>
</dbReference>
<dbReference type="SUPFAM" id="SSF55620">
    <property type="entry name" value="Tetrahydrobiopterin biosynthesis enzymes-like"/>
    <property type="match status" value="1"/>
</dbReference>
<dbReference type="Pfam" id="PF01227">
    <property type="entry name" value="GTP_cyclohydroI"/>
    <property type="match status" value="1"/>
</dbReference>
<dbReference type="GO" id="GO:0005737">
    <property type="term" value="C:cytoplasm"/>
    <property type="evidence" value="ECO:0007669"/>
    <property type="project" value="TreeGrafter"/>
</dbReference>
<dbReference type="EMBL" id="VCGU01000003">
    <property type="protein sequence ID" value="TRY78586.1"/>
    <property type="molecule type" value="Genomic_DNA"/>
</dbReference>
<evidence type="ECO:0000256" key="4">
    <source>
        <dbReference type="ARBA" id="ARBA00017272"/>
    </source>
</evidence>
<gene>
    <name evidence="11" type="ORF">TCAL_04999</name>
</gene>
<dbReference type="Proteomes" id="UP000318571">
    <property type="component" value="Chromosome 11"/>
</dbReference>